<dbReference type="RefSeq" id="XP_040772127.1">
    <property type="nucleotide sequence ID" value="XM_040915805.1"/>
</dbReference>
<dbReference type="PANTHER" id="PTHR23028">
    <property type="entry name" value="ACETYLTRANSFERASE"/>
    <property type="match status" value="1"/>
</dbReference>
<feature type="transmembrane region" description="Helical" evidence="2">
    <location>
        <begin position="184"/>
        <end position="203"/>
    </location>
</feature>
<dbReference type="AlphaFoldDB" id="A0A9P5CJM3"/>
<evidence type="ECO:0000313" key="5">
    <source>
        <dbReference type="Proteomes" id="UP000803844"/>
    </source>
</evidence>
<dbReference type="OrthoDB" id="5819582at2759"/>
<evidence type="ECO:0000256" key="1">
    <source>
        <dbReference type="SAM" id="MobiDB-lite"/>
    </source>
</evidence>
<reference evidence="4" key="1">
    <citation type="journal article" date="2020" name="Phytopathology">
        <title>Genome sequence of the chestnut blight fungus Cryphonectria parasitica EP155: A fundamental resource for an archetypical invasive plant pathogen.</title>
        <authorList>
            <person name="Crouch J.A."/>
            <person name="Dawe A."/>
            <person name="Aerts A."/>
            <person name="Barry K."/>
            <person name="Churchill A.C.L."/>
            <person name="Grimwood J."/>
            <person name="Hillman B."/>
            <person name="Milgroom M.G."/>
            <person name="Pangilinan J."/>
            <person name="Smith M."/>
            <person name="Salamov A."/>
            <person name="Schmutz J."/>
            <person name="Yadav J."/>
            <person name="Grigoriev I.V."/>
            <person name="Nuss D."/>
        </authorList>
    </citation>
    <scope>NUCLEOTIDE SEQUENCE</scope>
    <source>
        <strain evidence="4">EP155</strain>
    </source>
</reference>
<keyword evidence="5" id="KW-1185">Reference proteome</keyword>
<keyword evidence="2" id="KW-1133">Transmembrane helix</keyword>
<feature type="non-terminal residue" evidence="4">
    <location>
        <position position="1"/>
    </location>
</feature>
<evidence type="ECO:0000259" key="3">
    <source>
        <dbReference type="Pfam" id="PF01757"/>
    </source>
</evidence>
<dbReference type="GO" id="GO:0016747">
    <property type="term" value="F:acyltransferase activity, transferring groups other than amino-acyl groups"/>
    <property type="evidence" value="ECO:0007669"/>
    <property type="project" value="InterPro"/>
</dbReference>
<comment type="caution">
    <text evidence="4">The sequence shown here is derived from an EMBL/GenBank/DDBJ whole genome shotgun (WGS) entry which is preliminary data.</text>
</comment>
<name>A0A9P5CJM3_CRYP1</name>
<feature type="domain" description="Acyltransferase 3" evidence="3">
    <location>
        <begin position="88"/>
        <end position="490"/>
    </location>
</feature>
<feature type="transmembrane region" description="Helical" evidence="2">
    <location>
        <begin position="134"/>
        <end position="155"/>
    </location>
</feature>
<proteinExistence type="predicted"/>
<accession>A0A9P5CJM3</accession>
<dbReference type="Pfam" id="PF01757">
    <property type="entry name" value="Acyl_transf_3"/>
    <property type="match status" value="1"/>
</dbReference>
<keyword evidence="2" id="KW-0472">Membrane</keyword>
<dbReference type="InterPro" id="IPR050879">
    <property type="entry name" value="Acyltransferase_3"/>
</dbReference>
<evidence type="ECO:0000256" key="2">
    <source>
        <dbReference type="SAM" id="Phobius"/>
    </source>
</evidence>
<sequence>LLDEKSPSEIDSEAGRADNDTRFPSGQEWALFSRRVVRGLAVPTRMPSKSCCRAFAIRTFLFLLPSFVASRLSPGGAAAQTGRLSATAYLDGMRGLAAFIVFFCHYSYSSFAIADGWGSHEENYDLFKLPFLRLVWAGPPMVAIFFIISGYALSLKPLKLARSRRWADFSTAMTSFVFRRAFRLFLPTILSTLMVVALLRVGAYEWNREWSHDRAYHWNVQETAPELMETTEAQLRDWGWHMFDFVHIWTWDKYGGSTYYDVHLWTIPVEFRASMMLFLTLLGLARLRTGLRLVFLAVIMAFCYRSDRWEMVLFYVGMLYAELDIIRGAHSDPATTAALPTMHSEPRPLMDYLRRLAWALLATTSLYLLSQPDVNSENTPGWVYLSALIPEWVDDKYRYWQCIGAALFVFCTARMPTLQRVFNTTPVQYLGRISYAIYLMHGPVLHTVGYGIERWAWGVTGTEGAAHHWGFFLGAVFIVPGVVWAADVFWRAVDAPVVRFAKWLESVCVVAEE</sequence>
<evidence type="ECO:0000313" key="4">
    <source>
        <dbReference type="EMBL" id="KAF3761148.1"/>
    </source>
</evidence>
<feature type="compositionally biased region" description="Basic and acidic residues" evidence="1">
    <location>
        <begin position="1"/>
        <end position="21"/>
    </location>
</feature>
<dbReference type="PANTHER" id="PTHR23028:SF134">
    <property type="entry name" value="PUTATIVE (AFU_ORTHOLOGUE AFUA_4G08520)-RELATED"/>
    <property type="match status" value="1"/>
</dbReference>
<feature type="region of interest" description="Disordered" evidence="1">
    <location>
        <begin position="1"/>
        <end position="22"/>
    </location>
</feature>
<dbReference type="InterPro" id="IPR002656">
    <property type="entry name" value="Acyl_transf_3_dom"/>
</dbReference>
<feature type="transmembrane region" description="Helical" evidence="2">
    <location>
        <begin position="95"/>
        <end position="114"/>
    </location>
</feature>
<protein>
    <recommendedName>
        <fullName evidence="3">Acyltransferase 3 domain-containing protein</fullName>
    </recommendedName>
</protein>
<dbReference type="Proteomes" id="UP000803844">
    <property type="component" value="Unassembled WGS sequence"/>
</dbReference>
<organism evidence="4 5">
    <name type="scientific">Cryphonectria parasitica (strain ATCC 38755 / EP155)</name>
    <dbReference type="NCBI Taxonomy" id="660469"/>
    <lineage>
        <taxon>Eukaryota</taxon>
        <taxon>Fungi</taxon>
        <taxon>Dikarya</taxon>
        <taxon>Ascomycota</taxon>
        <taxon>Pezizomycotina</taxon>
        <taxon>Sordariomycetes</taxon>
        <taxon>Sordariomycetidae</taxon>
        <taxon>Diaporthales</taxon>
        <taxon>Cryphonectriaceae</taxon>
        <taxon>Cryphonectria-Endothia species complex</taxon>
        <taxon>Cryphonectria</taxon>
    </lineage>
</organism>
<dbReference type="GeneID" id="63832934"/>
<feature type="transmembrane region" description="Helical" evidence="2">
    <location>
        <begin position="429"/>
        <end position="449"/>
    </location>
</feature>
<keyword evidence="2" id="KW-0812">Transmembrane</keyword>
<gene>
    <name evidence="4" type="ORF">M406DRAFT_229188</name>
</gene>
<feature type="transmembrane region" description="Helical" evidence="2">
    <location>
        <begin position="469"/>
        <end position="490"/>
    </location>
</feature>
<dbReference type="EMBL" id="MU032352">
    <property type="protein sequence ID" value="KAF3761148.1"/>
    <property type="molecule type" value="Genomic_DNA"/>
</dbReference>
<feature type="non-terminal residue" evidence="4">
    <location>
        <position position="513"/>
    </location>
</feature>